<dbReference type="PANTHER" id="PTHR22925:SF3">
    <property type="entry name" value="GLYCOSYL HYDROLASE FAMILY PROTEIN 43"/>
    <property type="match status" value="1"/>
</dbReference>
<dbReference type="Pfam" id="PF04616">
    <property type="entry name" value="Glyco_hydro_43"/>
    <property type="match status" value="1"/>
</dbReference>
<name>W0EZG8_9BACT</name>
<dbReference type="Gene3D" id="2.115.10.20">
    <property type="entry name" value="Glycosyl hydrolase domain, family 43"/>
    <property type="match status" value="1"/>
</dbReference>
<dbReference type="GO" id="GO:0005975">
    <property type="term" value="P:carbohydrate metabolic process"/>
    <property type="evidence" value="ECO:0007669"/>
    <property type="project" value="InterPro"/>
</dbReference>
<protein>
    <submittedName>
        <fullName evidence="5">Ricin B lectin</fullName>
    </submittedName>
</protein>
<evidence type="ECO:0000256" key="3">
    <source>
        <dbReference type="ARBA" id="ARBA00023295"/>
    </source>
</evidence>
<dbReference type="InterPro" id="IPR023296">
    <property type="entry name" value="Glyco_hydro_beta-prop_sf"/>
</dbReference>
<dbReference type="PANTHER" id="PTHR22925">
    <property type="entry name" value="GLYCOSYL HYDROLASE 43 FAMILY MEMBER"/>
    <property type="match status" value="1"/>
</dbReference>
<dbReference type="GO" id="GO:0030246">
    <property type="term" value="F:carbohydrate binding"/>
    <property type="evidence" value="ECO:0007669"/>
    <property type="project" value="UniProtKB-KW"/>
</dbReference>
<keyword evidence="5" id="KW-0430">Lectin</keyword>
<dbReference type="Proteomes" id="UP000003586">
    <property type="component" value="Chromosome"/>
</dbReference>
<evidence type="ECO:0000256" key="4">
    <source>
        <dbReference type="RuleBase" id="RU361187"/>
    </source>
</evidence>
<evidence type="ECO:0000256" key="2">
    <source>
        <dbReference type="ARBA" id="ARBA00022801"/>
    </source>
</evidence>
<comment type="similarity">
    <text evidence="1 4">Belongs to the glycosyl hydrolase 43 family.</text>
</comment>
<keyword evidence="3 4" id="KW-0326">Glycosidase</keyword>
<dbReference type="KEGG" id="nso:NIASO_04140"/>
<dbReference type="eggNOG" id="COG3507">
    <property type="taxonomic scope" value="Bacteria"/>
</dbReference>
<dbReference type="EMBL" id="CP007035">
    <property type="protein sequence ID" value="AHF14594.1"/>
    <property type="molecule type" value="Genomic_DNA"/>
</dbReference>
<dbReference type="GO" id="GO:0004553">
    <property type="term" value="F:hydrolase activity, hydrolyzing O-glycosyl compounds"/>
    <property type="evidence" value="ECO:0007669"/>
    <property type="project" value="InterPro"/>
</dbReference>
<gene>
    <name evidence="5" type="ORF">NIASO_04140</name>
</gene>
<evidence type="ECO:0000256" key="1">
    <source>
        <dbReference type="ARBA" id="ARBA00009865"/>
    </source>
</evidence>
<organism evidence="5 6">
    <name type="scientific">Niabella soli DSM 19437</name>
    <dbReference type="NCBI Taxonomy" id="929713"/>
    <lineage>
        <taxon>Bacteria</taxon>
        <taxon>Pseudomonadati</taxon>
        <taxon>Bacteroidota</taxon>
        <taxon>Chitinophagia</taxon>
        <taxon>Chitinophagales</taxon>
        <taxon>Chitinophagaceae</taxon>
        <taxon>Niabella</taxon>
    </lineage>
</organism>
<evidence type="ECO:0000313" key="6">
    <source>
        <dbReference type="Proteomes" id="UP000003586"/>
    </source>
</evidence>
<reference evidence="5 6" key="1">
    <citation type="submission" date="2013-12" db="EMBL/GenBank/DDBJ databases">
        <authorList>
            <consortium name="DOE Joint Genome Institute"/>
            <person name="Eisen J."/>
            <person name="Huntemann M."/>
            <person name="Han J."/>
            <person name="Chen A."/>
            <person name="Kyrpides N."/>
            <person name="Mavromatis K."/>
            <person name="Markowitz V."/>
            <person name="Palaniappan K."/>
            <person name="Ivanova N."/>
            <person name="Schaumberg A."/>
            <person name="Pati A."/>
            <person name="Liolios K."/>
            <person name="Nordberg H.P."/>
            <person name="Cantor M.N."/>
            <person name="Hua S.X."/>
            <person name="Woyke T."/>
        </authorList>
    </citation>
    <scope>NUCLEOTIDE SEQUENCE [LARGE SCALE GENOMIC DNA]</scope>
    <source>
        <strain evidence="6">DSM 19437</strain>
    </source>
</reference>
<dbReference type="HOGENOM" id="CLU_016116_1_0_10"/>
<keyword evidence="6" id="KW-1185">Reference proteome</keyword>
<proteinExistence type="inferred from homology"/>
<dbReference type="AlphaFoldDB" id="W0EZG8"/>
<keyword evidence="2 4" id="KW-0378">Hydrolase</keyword>
<dbReference type="STRING" id="929713.NIASO_04140"/>
<accession>W0EZG8</accession>
<dbReference type="SUPFAM" id="SSF75005">
    <property type="entry name" value="Arabinanase/levansucrase/invertase"/>
    <property type="match status" value="1"/>
</dbReference>
<dbReference type="CDD" id="cd18821">
    <property type="entry name" value="GH43_Pc3Gal43A-like"/>
    <property type="match status" value="1"/>
</dbReference>
<dbReference type="InterPro" id="IPR006710">
    <property type="entry name" value="Glyco_hydro_43"/>
</dbReference>
<evidence type="ECO:0000313" key="5">
    <source>
        <dbReference type="EMBL" id="AHF14594.1"/>
    </source>
</evidence>
<sequence>MREKYRFGWMGCICIFSVCFQVQAQKAGIIHPGAAWPDQKGNPIQAHGGGIIKIGKNYYWYGEERRQGLDSNYRYVSCYSSADLVNWKFEGDVLQLSDPENLGRHWVLERPKVFYNRQTKKYVMYFHLDDARYKLARVGIAVSNTATGNFKYVKSFRPLGHESRDIGQFIDDDGAAYLVFEDRPNGFHIAKLSADYMDVERDMSLIPQHMEGGAIVHYKGLYYAIGSALTGWNPNPNKYAIAKKLEGPWSPFEDIAPPAVKTYGAQSTMLLKITGSKTTTVLFMGDQWKPKAQWDSRYLWMPLEIGNGKLWLPEPRSFSLNVKTGEAVLQKDRE</sequence>